<dbReference type="EnsemblPlants" id="LPERR03G09900.1">
    <property type="protein sequence ID" value="LPERR03G09900.1"/>
    <property type="gene ID" value="LPERR03G09900"/>
</dbReference>
<accession>A0A0D9VS35</accession>
<reference evidence="1" key="3">
    <citation type="submission" date="2015-04" db="UniProtKB">
        <authorList>
            <consortium name="EnsemblPlants"/>
        </authorList>
    </citation>
    <scope>IDENTIFICATION</scope>
</reference>
<keyword evidence="2" id="KW-1185">Reference proteome</keyword>
<evidence type="ECO:0000313" key="2">
    <source>
        <dbReference type="Proteomes" id="UP000032180"/>
    </source>
</evidence>
<proteinExistence type="predicted"/>
<name>A0A0D9VS35_9ORYZ</name>
<evidence type="ECO:0000313" key="1">
    <source>
        <dbReference type="EnsemblPlants" id="LPERR03G09900.1"/>
    </source>
</evidence>
<protein>
    <submittedName>
        <fullName evidence="1">Uncharacterized protein</fullName>
    </submittedName>
</protein>
<sequence length="145" mass="16120">MMRHDQAPDDISLLHPLSLLGAQRSPLRCCSPCQSLWSPSSSTPCLLHCQKASTPTASTMGSTMPAPSLATSAKSLPNLSVRMIRTRWMARSRWPRVRSWRTSSVAMDLRARRGRRAMAMLFLCVRGRKEEENASCLCELMGKSA</sequence>
<dbReference type="AlphaFoldDB" id="A0A0D9VS35"/>
<reference evidence="1 2" key="1">
    <citation type="submission" date="2012-08" db="EMBL/GenBank/DDBJ databases">
        <title>Oryza genome evolution.</title>
        <authorList>
            <person name="Wing R.A."/>
        </authorList>
    </citation>
    <scope>NUCLEOTIDE SEQUENCE</scope>
</reference>
<organism evidence="1 2">
    <name type="scientific">Leersia perrieri</name>
    <dbReference type="NCBI Taxonomy" id="77586"/>
    <lineage>
        <taxon>Eukaryota</taxon>
        <taxon>Viridiplantae</taxon>
        <taxon>Streptophyta</taxon>
        <taxon>Embryophyta</taxon>
        <taxon>Tracheophyta</taxon>
        <taxon>Spermatophyta</taxon>
        <taxon>Magnoliopsida</taxon>
        <taxon>Liliopsida</taxon>
        <taxon>Poales</taxon>
        <taxon>Poaceae</taxon>
        <taxon>BOP clade</taxon>
        <taxon>Oryzoideae</taxon>
        <taxon>Oryzeae</taxon>
        <taxon>Oryzinae</taxon>
        <taxon>Leersia</taxon>
    </lineage>
</organism>
<dbReference type="Gramene" id="LPERR03G09900.1">
    <property type="protein sequence ID" value="LPERR03G09900.1"/>
    <property type="gene ID" value="LPERR03G09900"/>
</dbReference>
<dbReference type="HOGENOM" id="CLU_1789671_0_0_1"/>
<reference evidence="2" key="2">
    <citation type="submission" date="2013-12" db="EMBL/GenBank/DDBJ databases">
        <authorList>
            <person name="Yu Y."/>
            <person name="Lee S."/>
            <person name="de Baynast K."/>
            <person name="Wissotski M."/>
            <person name="Liu L."/>
            <person name="Talag J."/>
            <person name="Goicoechea J."/>
            <person name="Angelova A."/>
            <person name="Jetty R."/>
            <person name="Kudrna D."/>
            <person name="Golser W."/>
            <person name="Rivera L."/>
            <person name="Zhang J."/>
            <person name="Wing R."/>
        </authorList>
    </citation>
    <scope>NUCLEOTIDE SEQUENCE</scope>
</reference>
<dbReference type="Proteomes" id="UP000032180">
    <property type="component" value="Chromosome 3"/>
</dbReference>